<evidence type="ECO:0000256" key="2">
    <source>
        <dbReference type="SAM" id="SignalP"/>
    </source>
</evidence>
<reference evidence="3 4" key="1">
    <citation type="submission" date="2022-01" db="EMBL/GenBank/DDBJ databases">
        <title>A chromosome-scale genome assembly of the false clownfish, Amphiprion ocellaris.</title>
        <authorList>
            <person name="Ryu T."/>
        </authorList>
    </citation>
    <scope>NUCLEOTIDE SEQUENCE [LARGE SCALE GENOMIC DNA]</scope>
</reference>
<proteinExistence type="predicted"/>
<feature type="chain" id="PRO_5043994424" description="Fibronectin type-III domain-containing protein" evidence="2">
    <location>
        <begin position="24"/>
        <end position="411"/>
    </location>
</feature>
<dbReference type="AlphaFoldDB" id="A0A3Q1ATP0"/>
<keyword evidence="4" id="KW-1185">Reference proteome</keyword>
<protein>
    <recommendedName>
        <fullName evidence="5">Fibronectin type-III domain-containing protein</fullName>
    </recommendedName>
</protein>
<gene>
    <name evidence="3" type="primary">IL13RA1</name>
</gene>
<reference evidence="3" key="3">
    <citation type="submission" date="2025-09" db="UniProtKB">
        <authorList>
            <consortium name="Ensembl"/>
        </authorList>
    </citation>
    <scope>IDENTIFICATION</scope>
</reference>
<dbReference type="STRING" id="80972.ENSAOCP00000004164"/>
<keyword evidence="1" id="KW-0812">Transmembrane</keyword>
<dbReference type="InterPro" id="IPR013783">
    <property type="entry name" value="Ig-like_fold"/>
</dbReference>
<keyword evidence="1" id="KW-1133">Transmembrane helix</keyword>
<organism evidence="3 4">
    <name type="scientific">Amphiprion ocellaris</name>
    <name type="common">Clown anemonefish</name>
    <dbReference type="NCBI Taxonomy" id="80972"/>
    <lineage>
        <taxon>Eukaryota</taxon>
        <taxon>Metazoa</taxon>
        <taxon>Chordata</taxon>
        <taxon>Craniata</taxon>
        <taxon>Vertebrata</taxon>
        <taxon>Euteleostomi</taxon>
        <taxon>Actinopterygii</taxon>
        <taxon>Neopterygii</taxon>
        <taxon>Teleostei</taxon>
        <taxon>Neoteleostei</taxon>
        <taxon>Acanthomorphata</taxon>
        <taxon>Ovalentaria</taxon>
        <taxon>Pomacentridae</taxon>
        <taxon>Amphiprion</taxon>
    </lineage>
</organism>
<keyword evidence="2" id="KW-0732">Signal</keyword>
<evidence type="ECO:0000256" key="1">
    <source>
        <dbReference type="SAM" id="Phobius"/>
    </source>
</evidence>
<feature type="transmembrane region" description="Helical" evidence="1">
    <location>
        <begin position="328"/>
        <end position="350"/>
    </location>
</feature>
<keyword evidence="1" id="KW-0472">Membrane</keyword>
<evidence type="ECO:0008006" key="5">
    <source>
        <dbReference type="Google" id="ProtNLM"/>
    </source>
</evidence>
<dbReference type="OMA" id="YCFKKHE"/>
<sequence length="411" mass="46590">MTVNAVFWGFFGTAMLMVFHSEADHRLPALKNLSYTWVDPFTLNLSWSWDKPKHLPDSCTINYEIHYPDKSEVRQVRTPNHHYEISFLTEQLESNEGNFSIHALTELLAESCAGWKKSESENISIGTQKPIVEVVKDFKCSIASSQTNCSWEPVSPSVDLKISYRICGIREENSLKKCHQFYRDGIRTGCLLQNDGQENNICVLAENAAGLQTFQAKRVIPLPKLNIRKDEDYLNLEWTSPDIGKACQLKYVVCYSECNRDKGCLEYRSVLNTLKHGPLPILYNKNCRYEFKFNATLEKYCPTIPSDGIAVECYGNNTDSIQPSDGTLTVVAIVIPVILSVGVILSCYCFRRHRAILCPTMPDPSTIFKEMMNGNKEQKTISESLYTPVPEPIEPITITPVSENSIFQQKS</sequence>
<dbReference type="Proteomes" id="UP001501940">
    <property type="component" value="Chromosome 23"/>
</dbReference>
<dbReference type="Gene3D" id="2.60.40.10">
    <property type="entry name" value="Immunoglobulins"/>
    <property type="match status" value="1"/>
</dbReference>
<dbReference type="Ensembl" id="ENSAOCT00000008526.2">
    <property type="protein sequence ID" value="ENSAOCP00000004164.2"/>
    <property type="gene ID" value="ENSAOCG00000007552.2"/>
</dbReference>
<feature type="signal peptide" evidence="2">
    <location>
        <begin position="1"/>
        <end position="23"/>
    </location>
</feature>
<evidence type="ECO:0000313" key="4">
    <source>
        <dbReference type="Proteomes" id="UP001501940"/>
    </source>
</evidence>
<accession>A0A3Q1ATP0</accession>
<reference evidence="3" key="2">
    <citation type="submission" date="2025-08" db="UniProtKB">
        <authorList>
            <consortium name="Ensembl"/>
        </authorList>
    </citation>
    <scope>IDENTIFICATION</scope>
</reference>
<dbReference type="GeneTree" id="ENSGT00730000112044"/>
<name>A0A3Q1ATP0_AMPOC</name>
<evidence type="ECO:0000313" key="3">
    <source>
        <dbReference type="Ensembl" id="ENSAOCP00000004164.2"/>
    </source>
</evidence>